<dbReference type="AlphaFoldDB" id="K4C5M9"/>
<reference evidence="1" key="1">
    <citation type="journal article" date="2012" name="Nature">
        <title>The tomato genome sequence provides insights into fleshy fruit evolution.</title>
        <authorList>
            <consortium name="Tomato Genome Consortium"/>
        </authorList>
    </citation>
    <scope>NUCLEOTIDE SEQUENCE [LARGE SCALE GENOMIC DNA]</scope>
    <source>
        <strain evidence="1">cv. Heinz 1706</strain>
    </source>
</reference>
<name>K4C5M9_SOLLC</name>
<dbReference type="Proteomes" id="UP000004994">
    <property type="component" value="Chromosome 6"/>
</dbReference>
<dbReference type="InParanoid" id="K4C5M9"/>
<proteinExistence type="predicted"/>
<evidence type="ECO:0000313" key="1">
    <source>
        <dbReference type="EnsemblPlants" id="Solyc06g050850.1.1"/>
    </source>
</evidence>
<reference evidence="1" key="2">
    <citation type="submission" date="2015-06" db="UniProtKB">
        <authorList>
            <consortium name="EnsemblPlants"/>
        </authorList>
    </citation>
    <scope>IDENTIFICATION</scope>
    <source>
        <strain evidence="1">cv. Heinz 1706</strain>
    </source>
</reference>
<protein>
    <submittedName>
        <fullName evidence="1">Uncharacterized protein</fullName>
    </submittedName>
</protein>
<dbReference type="HOGENOM" id="CLU_3393142_0_0_1"/>
<accession>K4C5M9</accession>
<keyword evidence="2" id="KW-1185">Reference proteome</keyword>
<organism evidence="1">
    <name type="scientific">Solanum lycopersicum</name>
    <name type="common">Tomato</name>
    <name type="synonym">Lycopersicon esculentum</name>
    <dbReference type="NCBI Taxonomy" id="4081"/>
    <lineage>
        <taxon>Eukaryota</taxon>
        <taxon>Viridiplantae</taxon>
        <taxon>Streptophyta</taxon>
        <taxon>Embryophyta</taxon>
        <taxon>Tracheophyta</taxon>
        <taxon>Spermatophyta</taxon>
        <taxon>Magnoliopsida</taxon>
        <taxon>eudicotyledons</taxon>
        <taxon>Gunneridae</taxon>
        <taxon>Pentapetalae</taxon>
        <taxon>asterids</taxon>
        <taxon>lamiids</taxon>
        <taxon>Solanales</taxon>
        <taxon>Solanaceae</taxon>
        <taxon>Solanoideae</taxon>
        <taxon>Solaneae</taxon>
        <taxon>Solanum</taxon>
        <taxon>Solanum subgen. Lycopersicon</taxon>
    </lineage>
</organism>
<dbReference type="Gramene" id="Solyc06g050850.1.1">
    <property type="protein sequence ID" value="Solyc06g050850.1.1"/>
    <property type="gene ID" value="Solyc06g050850.1"/>
</dbReference>
<sequence length="32" mass="3927">MDNSLFCKNRHSTEKQLDRIFDLVWLGFHIVY</sequence>
<evidence type="ECO:0000313" key="2">
    <source>
        <dbReference type="Proteomes" id="UP000004994"/>
    </source>
</evidence>
<dbReference type="EnsemblPlants" id="Solyc06g050850.1.1">
    <property type="protein sequence ID" value="Solyc06g050850.1.1"/>
    <property type="gene ID" value="Solyc06g050850.1"/>
</dbReference>
<dbReference type="PaxDb" id="4081-Solyc06g050850.1.1"/>